<proteinExistence type="predicted"/>
<evidence type="ECO:0000313" key="3">
    <source>
        <dbReference type="Proteomes" id="UP000674318"/>
    </source>
</evidence>
<dbReference type="GeneID" id="94286899"/>
<organism evidence="2 3">
    <name type="scientific">Porcisia hertigi</name>
    <dbReference type="NCBI Taxonomy" id="2761500"/>
    <lineage>
        <taxon>Eukaryota</taxon>
        <taxon>Discoba</taxon>
        <taxon>Euglenozoa</taxon>
        <taxon>Kinetoplastea</taxon>
        <taxon>Metakinetoplastina</taxon>
        <taxon>Trypanosomatida</taxon>
        <taxon>Trypanosomatidae</taxon>
        <taxon>Leishmaniinae</taxon>
        <taxon>Porcisia</taxon>
    </lineage>
</organism>
<dbReference type="InterPro" id="IPR051213">
    <property type="entry name" value="START_lipid_transfer"/>
</dbReference>
<protein>
    <recommendedName>
        <fullName evidence="4">START domain-containing protein</fullName>
    </recommendedName>
</protein>
<evidence type="ECO:0000256" key="1">
    <source>
        <dbReference type="SAM" id="MobiDB-lite"/>
    </source>
</evidence>
<dbReference type="SUPFAM" id="SSF55961">
    <property type="entry name" value="Bet v1-like"/>
    <property type="match status" value="1"/>
</dbReference>
<dbReference type="InterPro" id="IPR023393">
    <property type="entry name" value="START-like_dom_sf"/>
</dbReference>
<name>A0A836HC88_9TRYP</name>
<dbReference type="EMBL" id="JAFJZO010000036">
    <property type="protein sequence ID" value="KAG5490651.1"/>
    <property type="molecule type" value="Genomic_DNA"/>
</dbReference>
<evidence type="ECO:0008006" key="4">
    <source>
        <dbReference type="Google" id="ProtNLM"/>
    </source>
</evidence>
<dbReference type="RefSeq" id="XP_067752979.1">
    <property type="nucleotide sequence ID" value="XM_067896822.1"/>
</dbReference>
<comment type="caution">
    <text evidence="2">The sequence shown here is derived from an EMBL/GenBank/DDBJ whole genome shotgun (WGS) entry which is preliminary data.</text>
</comment>
<feature type="region of interest" description="Disordered" evidence="1">
    <location>
        <begin position="314"/>
        <end position="404"/>
    </location>
</feature>
<dbReference type="OrthoDB" id="273321at2759"/>
<evidence type="ECO:0000313" key="2">
    <source>
        <dbReference type="EMBL" id="KAG5490651.1"/>
    </source>
</evidence>
<feature type="compositionally biased region" description="Low complexity" evidence="1">
    <location>
        <begin position="374"/>
        <end position="384"/>
    </location>
</feature>
<dbReference type="PANTHER" id="PTHR19308:SF51">
    <property type="entry name" value="START DOMAIN-CONTAINING PROTEIN"/>
    <property type="match status" value="1"/>
</dbReference>
<reference evidence="2 3" key="1">
    <citation type="submission" date="2021-02" db="EMBL/GenBank/DDBJ databases">
        <title>Porcisia hertigi Genome sequencing and assembly.</title>
        <authorList>
            <person name="Almutairi H."/>
            <person name="Gatherer D."/>
        </authorList>
    </citation>
    <scope>NUCLEOTIDE SEQUENCE [LARGE SCALE GENOMIC DNA]</scope>
    <source>
        <strain evidence="2 3">C119</strain>
    </source>
</reference>
<gene>
    <name evidence="2" type="ORF">JKF63_00773</name>
</gene>
<dbReference type="PANTHER" id="PTHR19308">
    <property type="entry name" value="PHOSPHATIDYLCHOLINE TRANSFER PROTEIN"/>
    <property type="match status" value="1"/>
</dbReference>
<dbReference type="Proteomes" id="UP000674318">
    <property type="component" value="Unassembled WGS sequence"/>
</dbReference>
<dbReference type="AlphaFoldDB" id="A0A836HC88"/>
<dbReference type="KEGG" id="phet:94286899"/>
<dbReference type="Gene3D" id="3.30.530.20">
    <property type="match status" value="1"/>
</dbReference>
<keyword evidence="3" id="KW-1185">Reference proteome</keyword>
<sequence length="963" mass="104481">MFVSPDADVEAALPLLKSLFALSDLEHLSWRQLSSKDGYIVSELPPNPTLGLPQKCYRTQFVVNADLDSFHHVLKDEASMRLCDPTLNELRTLEQRGCTTLVYASYASPSPWLVAPRDFCVWSAAVFTTQEQLRRVSSGFKLGCAFAPDGALATSACSQSRQGCGGASDTERRIYLQNSVTAPEVDATAAPTLEKGKPLVRGFIHCFGYMAFEDPACQGGLRVMNYCCVDPAGHIPKWVIAAAVSENTNKMRRLAALAESAGAAARAANCTLSSPSALSTEELQATQPLESQIAVADSPLALSLIAEEEVVSTPSPAKGYCDPTPSPAAPTMEGPLAKETVSSPSTKLDAVGSMASLSTDFPPPVQPLAAEQRGSSPPSGMKSSPARDRCPHTSMSPRQPATARSLDPLIQLLSSLARSHGWHTRREAGGLEYAELRTLPEPLRSNDPLIMAMRVSTSLHCRLDTFSAVLRSPALAPVIDPELVRVLNIGASSGGFHQTVRHKPTTSVHVAVPAAGQLRHYQFDAGDLFQCPWDMALECTEAELTQPESSRYGFHAPSVPAATYVWVSADNTNSCYRGVHPDSHCQHMQVRVFGVIAVAVSRSADRVRVSQYMLFKPTVALPSICVSRWYLSLQKRSAAAEFLSGVSRWMERRMDRLRSLCEAQQRRQNSSNMVALDKEPLLHFLYKVHCAEGDRALESPGTLRYGDVFAKYIPWTTEAASPPLVVLSLVFPCSLTQLRDFMLCSSPRDRYALENGVHSYDELPSPPGFTAVRVQYDAASASFPWVRLTLLEAFGEVQGVDVPRRALVLSCAGVDEDVGNAFEVMDRDGEGLDLTVDVDERFENGRVFCYGWVATAPHGDGARACADGPSVGLGHSCTGVTHISSEVCSMRSALNDEAKEIAQHHPEYIVLMKYLSVALPCSHQPDLDAAGLPCGFIAEQAAVLQRFRDAVCMWSSINVASSR</sequence>
<accession>A0A836HC88</accession>